<dbReference type="InterPro" id="IPR011990">
    <property type="entry name" value="TPR-like_helical_dom_sf"/>
</dbReference>
<proteinExistence type="predicted"/>
<feature type="repeat" description="PPR" evidence="2">
    <location>
        <begin position="90"/>
        <end position="132"/>
    </location>
</feature>
<dbReference type="EMBL" id="CABIKO010000105">
    <property type="protein sequence ID" value="VVA26295.1"/>
    <property type="molecule type" value="Genomic_DNA"/>
</dbReference>
<gene>
    <name evidence="3" type="ORF">ALMOND_2B018661</name>
</gene>
<evidence type="ECO:0000313" key="4">
    <source>
        <dbReference type="Proteomes" id="UP000327085"/>
    </source>
</evidence>
<evidence type="ECO:0000313" key="3">
    <source>
        <dbReference type="EMBL" id="VVA26295.1"/>
    </source>
</evidence>
<dbReference type="Pfam" id="PF12854">
    <property type="entry name" value="PPR_1"/>
    <property type="match status" value="1"/>
</dbReference>
<dbReference type="Gene3D" id="1.25.40.10">
    <property type="entry name" value="Tetratricopeptide repeat domain"/>
    <property type="match status" value="1"/>
</dbReference>
<sequence length="157" mass="17580">MWKNYITEPEAHLVPKAIIFSRNFLKTLPTNRVVGFSVPHFASSQVPPHNPTSQRSKLISKVQPLPHFFANCFTPEPTRANTQAFGISPNVVTFNTLIDGYCKWVGWETCKYENVAAAMKVFKAIRKQGLKPNVITEGNLSAALNMRAQTEKMEAST</sequence>
<protein>
    <submittedName>
        <fullName evidence="3">PREDICTED: pentatricopeptide repeat-containing</fullName>
    </submittedName>
</protein>
<reference evidence="4" key="1">
    <citation type="journal article" date="2020" name="Plant J.">
        <title>Transposons played a major role in the diversification between the closely related almond and peach genomes: results from the almond genome sequence.</title>
        <authorList>
            <person name="Alioto T."/>
            <person name="Alexiou K.G."/>
            <person name="Bardil A."/>
            <person name="Barteri F."/>
            <person name="Castanera R."/>
            <person name="Cruz F."/>
            <person name="Dhingra A."/>
            <person name="Duval H."/>
            <person name="Fernandez I Marti A."/>
            <person name="Frias L."/>
            <person name="Galan B."/>
            <person name="Garcia J.L."/>
            <person name="Howad W."/>
            <person name="Gomez-Garrido J."/>
            <person name="Gut M."/>
            <person name="Julca I."/>
            <person name="Morata J."/>
            <person name="Puigdomenech P."/>
            <person name="Ribeca P."/>
            <person name="Rubio Cabetas M.J."/>
            <person name="Vlasova A."/>
            <person name="Wirthensohn M."/>
            <person name="Garcia-Mas J."/>
            <person name="Gabaldon T."/>
            <person name="Casacuberta J.M."/>
            <person name="Arus P."/>
        </authorList>
    </citation>
    <scope>NUCLEOTIDE SEQUENCE [LARGE SCALE GENOMIC DNA]</scope>
    <source>
        <strain evidence="4">cv. Texas</strain>
    </source>
</reference>
<dbReference type="AlphaFoldDB" id="A0A5E4FEA4"/>
<accession>A0A5E4FEA4</accession>
<dbReference type="PROSITE" id="PS51375">
    <property type="entry name" value="PPR"/>
    <property type="match status" value="1"/>
</dbReference>
<name>A0A5E4FEA4_PRUDU</name>
<evidence type="ECO:0000256" key="2">
    <source>
        <dbReference type="PROSITE-ProRule" id="PRU00708"/>
    </source>
</evidence>
<dbReference type="Proteomes" id="UP000327085">
    <property type="component" value="Chromosome 6"/>
</dbReference>
<keyword evidence="1" id="KW-0677">Repeat</keyword>
<dbReference type="Gramene" id="VVA26295">
    <property type="protein sequence ID" value="VVA26295"/>
    <property type="gene ID" value="Prudul26B018661"/>
</dbReference>
<dbReference type="InterPro" id="IPR002885">
    <property type="entry name" value="PPR_rpt"/>
</dbReference>
<organism evidence="3 4">
    <name type="scientific">Prunus dulcis</name>
    <name type="common">Almond</name>
    <name type="synonym">Amygdalus dulcis</name>
    <dbReference type="NCBI Taxonomy" id="3755"/>
    <lineage>
        <taxon>Eukaryota</taxon>
        <taxon>Viridiplantae</taxon>
        <taxon>Streptophyta</taxon>
        <taxon>Embryophyta</taxon>
        <taxon>Tracheophyta</taxon>
        <taxon>Spermatophyta</taxon>
        <taxon>Magnoliopsida</taxon>
        <taxon>eudicotyledons</taxon>
        <taxon>Gunneridae</taxon>
        <taxon>Pentapetalae</taxon>
        <taxon>rosids</taxon>
        <taxon>fabids</taxon>
        <taxon>Rosales</taxon>
        <taxon>Rosaceae</taxon>
        <taxon>Amygdaloideae</taxon>
        <taxon>Amygdaleae</taxon>
        <taxon>Prunus</taxon>
    </lineage>
</organism>
<dbReference type="InParanoid" id="A0A5E4FEA4"/>
<evidence type="ECO:0000256" key="1">
    <source>
        <dbReference type="ARBA" id="ARBA00022737"/>
    </source>
</evidence>